<sequence>MLVTASLLVATPAHAQLTTDVISVADQPRPEWEPLGIRMGPWVALPSIELGAVGATNVRASETDRKADIAATATADLLVKSDWGRHALSGQAYARRSQYASLSKESRTEYGAKAIARYDISATSHLGWAGSYDRLVEPREEINAPGDARSPALYDQLRGTLTYARDNNLVQVEARALVDRRTYRSYTDFNGRRTRQGERDFTRYQGSLRLGYALSGSLSAIVAGSFNKRVFDQRSTGGINRGSRGGTIESGMLWRPNEHVSVEARAGWLVQRFKDPRLNDAKGLSLNARAIWNMIPRTSFRLEAARRVSESSAPTVEGQLVTTMKAGVDREILPNVIVTAEGAYDRIKYVGIPRKAIEYRAELRASYLLSRLTSMNFSIQQVKRSATIRSDRFSGQRVLAGIKFSL</sequence>
<protein>
    <recommendedName>
        <fullName evidence="4">Outer membrane protein beta-barrel domain-containing protein</fullName>
    </recommendedName>
</protein>
<accession>A0A2A4FVI7</accession>
<organism evidence="2 3">
    <name type="scientific">Rhizorhabdus dicambivorans</name>
    <dbReference type="NCBI Taxonomy" id="1850238"/>
    <lineage>
        <taxon>Bacteria</taxon>
        <taxon>Pseudomonadati</taxon>
        <taxon>Pseudomonadota</taxon>
        <taxon>Alphaproteobacteria</taxon>
        <taxon>Sphingomonadales</taxon>
        <taxon>Sphingomonadaceae</taxon>
        <taxon>Rhizorhabdus</taxon>
    </lineage>
</organism>
<dbReference type="AlphaFoldDB" id="A0A2A4FVI7"/>
<keyword evidence="1" id="KW-0732">Signal</keyword>
<evidence type="ECO:0000313" key="2">
    <source>
        <dbReference type="EMBL" id="PCE41696.1"/>
    </source>
</evidence>
<evidence type="ECO:0008006" key="4">
    <source>
        <dbReference type="Google" id="ProtNLM"/>
    </source>
</evidence>
<reference evidence="2 3" key="1">
    <citation type="submission" date="2017-09" db="EMBL/GenBank/DDBJ databases">
        <title>The Catabolism of 3,6-Dichlorosalicylic acid is Initiated by the Cytochrome P450 Monooxygenase DsmABC in Rhizorhabdus dicambivorans Ndbn-20.</title>
        <authorList>
            <person name="Na L."/>
        </authorList>
    </citation>
    <scope>NUCLEOTIDE SEQUENCE [LARGE SCALE GENOMIC DNA]</scope>
    <source>
        <strain evidence="2 3">Ndbn-20m</strain>
    </source>
</reference>
<dbReference type="KEGG" id="rdi:CMV14_09440"/>
<name>A0A2A4FVI7_9SPHN</name>
<dbReference type="OrthoDB" id="7398962at2"/>
<dbReference type="Proteomes" id="UP000218934">
    <property type="component" value="Unassembled WGS sequence"/>
</dbReference>
<proteinExistence type="predicted"/>
<dbReference type="RefSeq" id="WP_066964517.1">
    <property type="nucleotide sequence ID" value="NZ_CP023449.1"/>
</dbReference>
<feature type="chain" id="PRO_5012133070" description="Outer membrane protein beta-barrel domain-containing protein" evidence="1">
    <location>
        <begin position="16"/>
        <end position="406"/>
    </location>
</feature>
<gene>
    <name evidence="2" type="ORF">COO09_14365</name>
</gene>
<evidence type="ECO:0000313" key="3">
    <source>
        <dbReference type="Proteomes" id="UP000218934"/>
    </source>
</evidence>
<keyword evidence="3" id="KW-1185">Reference proteome</keyword>
<dbReference type="EMBL" id="NWUF01000013">
    <property type="protein sequence ID" value="PCE41696.1"/>
    <property type="molecule type" value="Genomic_DNA"/>
</dbReference>
<evidence type="ECO:0000256" key="1">
    <source>
        <dbReference type="SAM" id="SignalP"/>
    </source>
</evidence>
<dbReference type="InterPro" id="IPR018759">
    <property type="entry name" value="BBP2_2"/>
</dbReference>
<feature type="signal peptide" evidence="1">
    <location>
        <begin position="1"/>
        <end position="15"/>
    </location>
</feature>
<dbReference type="Pfam" id="PF10082">
    <property type="entry name" value="BBP2_2"/>
    <property type="match status" value="1"/>
</dbReference>
<comment type="caution">
    <text evidence="2">The sequence shown here is derived from an EMBL/GenBank/DDBJ whole genome shotgun (WGS) entry which is preliminary data.</text>
</comment>